<dbReference type="SUPFAM" id="SSF47413">
    <property type="entry name" value="lambda repressor-like DNA-binding domains"/>
    <property type="match status" value="1"/>
</dbReference>
<reference evidence="1" key="1">
    <citation type="submission" date="2018-10" db="EMBL/GenBank/DDBJ databases">
        <authorList>
            <person name="Plewniak F."/>
        </authorList>
    </citation>
    <scope>NUCLEOTIDE SEQUENCE</scope>
</reference>
<sequence length="63" mass="7571">MTNAELRALRMRHKLTQAYCAGVVGVEIRAWQRWEEGTRRMRPIFEREFLRFLESREGATCKK</sequence>
<dbReference type="AlphaFoldDB" id="A0A3P3ZLM0"/>
<protein>
    <recommendedName>
        <fullName evidence="2">HTH cro/C1-type domain-containing protein</fullName>
    </recommendedName>
</protein>
<accession>A0A3P3ZLM0</accession>
<evidence type="ECO:0008006" key="2">
    <source>
        <dbReference type="Google" id="ProtNLM"/>
    </source>
</evidence>
<proteinExistence type="predicted"/>
<dbReference type="InterPro" id="IPR015060">
    <property type="entry name" value="Aca2_YdiL-like"/>
</dbReference>
<dbReference type="Gene3D" id="1.10.260.40">
    <property type="entry name" value="lambda repressor-like DNA-binding domains"/>
    <property type="match status" value="1"/>
</dbReference>
<organism evidence="1">
    <name type="scientific">mine drainage metagenome</name>
    <dbReference type="NCBI Taxonomy" id="410659"/>
    <lineage>
        <taxon>unclassified sequences</taxon>
        <taxon>metagenomes</taxon>
        <taxon>ecological metagenomes</taxon>
    </lineage>
</organism>
<dbReference type="Pfam" id="PF08965">
    <property type="entry name" value="Aca2_YdiL"/>
    <property type="match status" value="1"/>
</dbReference>
<name>A0A3P3ZLM0_9ZZZZ</name>
<dbReference type="GO" id="GO:0003677">
    <property type="term" value="F:DNA binding"/>
    <property type="evidence" value="ECO:0007669"/>
    <property type="project" value="InterPro"/>
</dbReference>
<dbReference type="InterPro" id="IPR010982">
    <property type="entry name" value="Lambda_DNA-bd_dom_sf"/>
</dbReference>
<gene>
    <name evidence="1" type="ORF">CARN8_1420005</name>
</gene>
<evidence type="ECO:0000313" key="1">
    <source>
        <dbReference type="EMBL" id="VAY86800.1"/>
    </source>
</evidence>
<dbReference type="EMBL" id="UOYP01000049">
    <property type="protein sequence ID" value="VAY86800.1"/>
    <property type="molecule type" value="Genomic_DNA"/>
</dbReference>